<sequence length="264" mass="29732">MLIIALGAHLLFFLLGLIASNRGGMGFAEDFWALPFEIYRIGLIVFFVKWLMDLYRFNAFNWFYPNSPLKLFGTFVLFFLVTLSVIGLPASYALGVLCTSSFVGIENSDLIDIHLFITKAPFSLFALGIALIIFCVYITKLRTFLLTIVFTSVLALILAMLCIIIAIVGDIDFQLVLWIYLFAYFAVAIASVIGAPLLPKLYSGILICFSLLLFPAAIFTIALLKVDIDHFSQSLYYQLLAGAFLFVFLYNYHIQQWKAMPDRG</sequence>
<comment type="caution">
    <text evidence="2">The sequence shown here is derived from an EMBL/GenBank/DDBJ whole genome shotgun (WGS) entry which is preliminary data.</text>
</comment>
<proteinExistence type="predicted"/>
<gene>
    <name evidence="2" type="ORF">I7X30_10860</name>
</gene>
<dbReference type="EMBL" id="JAEFDC010000010">
    <property type="protein sequence ID" value="MBI1647554.1"/>
    <property type="molecule type" value="Genomic_DNA"/>
</dbReference>
<dbReference type="Proteomes" id="UP000641139">
    <property type="component" value="Unassembled WGS sequence"/>
</dbReference>
<feature type="transmembrane region" description="Helical" evidence="1">
    <location>
        <begin position="38"/>
        <end position="57"/>
    </location>
</feature>
<accession>A0ABS0SPA9</accession>
<feature type="transmembrane region" description="Helical" evidence="1">
    <location>
        <begin position="205"/>
        <end position="224"/>
    </location>
</feature>
<keyword evidence="3" id="KW-1185">Reference proteome</keyword>
<organism evidence="2 3">
    <name type="scientific">Capnocytophaga periodontitidis</name>
    <dbReference type="NCBI Taxonomy" id="2795027"/>
    <lineage>
        <taxon>Bacteria</taxon>
        <taxon>Pseudomonadati</taxon>
        <taxon>Bacteroidota</taxon>
        <taxon>Flavobacteriia</taxon>
        <taxon>Flavobacteriales</taxon>
        <taxon>Flavobacteriaceae</taxon>
        <taxon>Capnocytophaga</taxon>
    </lineage>
</organism>
<evidence type="ECO:0000313" key="3">
    <source>
        <dbReference type="Proteomes" id="UP000641139"/>
    </source>
</evidence>
<feature type="transmembrane region" description="Helical" evidence="1">
    <location>
        <begin position="236"/>
        <end position="254"/>
    </location>
</feature>
<keyword evidence="1" id="KW-0812">Transmembrane</keyword>
<reference evidence="2 3" key="1">
    <citation type="journal article" date="2021" name="Int. J. Syst. Evol. Microbiol.">
        <title>Capnocytophaga periodontitidis sp. nov., isolated from subgingival plaque of periodontitis patient.</title>
        <authorList>
            <person name="Zhang Y."/>
            <person name="Qiao D."/>
            <person name="Shi W."/>
            <person name="Wu D."/>
            <person name="Cai M."/>
        </authorList>
    </citation>
    <scope>NUCLEOTIDE SEQUENCE [LARGE SCALE GENOMIC DNA]</scope>
    <source>
        <strain evidence="2 3">051621</strain>
    </source>
</reference>
<feature type="transmembrane region" description="Helical" evidence="1">
    <location>
        <begin position="69"/>
        <end position="93"/>
    </location>
</feature>
<name>A0ABS0SPA9_9FLAO</name>
<feature type="transmembrane region" description="Helical" evidence="1">
    <location>
        <begin position="113"/>
        <end position="137"/>
    </location>
</feature>
<feature type="transmembrane region" description="Helical" evidence="1">
    <location>
        <begin position="175"/>
        <end position="198"/>
    </location>
</feature>
<protein>
    <recommendedName>
        <fullName evidence="4">ABC transporter permease</fullName>
    </recommendedName>
</protein>
<evidence type="ECO:0000313" key="2">
    <source>
        <dbReference type="EMBL" id="MBI1647554.1"/>
    </source>
</evidence>
<evidence type="ECO:0008006" key="4">
    <source>
        <dbReference type="Google" id="ProtNLM"/>
    </source>
</evidence>
<keyword evidence="1" id="KW-1133">Transmembrane helix</keyword>
<feature type="transmembrane region" description="Helical" evidence="1">
    <location>
        <begin position="144"/>
        <end position="169"/>
    </location>
</feature>
<evidence type="ECO:0000256" key="1">
    <source>
        <dbReference type="SAM" id="Phobius"/>
    </source>
</evidence>
<keyword evidence="1" id="KW-0472">Membrane</keyword>